<dbReference type="PANTHER" id="PTHR43575">
    <property type="entry name" value="PROTEIN ABCI7, CHLOROPLASTIC"/>
    <property type="match status" value="1"/>
</dbReference>
<evidence type="ECO:0000313" key="2">
    <source>
        <dbReference type="EMBL" id="SVB68406.1"/>
    </source>
</evidence>
<dbReference type="PANTHER" id="PTHR43575:SF1">
    <property type="entry name" value="PROTEIN ABCI7, CHLOROPLASTIC"/>
    <property type="match status" value="1"/>
</dbReference>
<feature type="domain" description="SUF system FeS cluster assembly SufBD N-terminal" evidence="1">
    <location>
        <begin position="17"/>
        <end position="154"/>
    </location>
</feature>
<reference evidence="2" key="1">
    <citation type="submission" date="2018-05" db="EMBL/GenBank/DDBJ databases">
        <authorList>
            <person name="Lanie J.A."/>
            <person name="Ng W.-L."/>
            <person name="Kazmierczak K.M."/>
            <person name="Andrzejewski T.M."/>
            <person name="Davidsen T.M."/>
            <person name="Wayne K.J."/>
            <person name="Tettelin H."/>
            <person name="Glass J.I."/>
            <person name="Rusch D."/>
            <person name="Podicherti R."/>
            <person name="Tsui H.-C.T."/>
            <person name="Winkler M.E."/>
        </authorList>
    </citation>
    <scope>NUCLEOTIDE SEQUENCE</scope>
</reference>
<dbReference type="SUPFAM" id="SSF101960">
    <property type="entry name" value="Stabilizer of iron transporter SufD"/>
    <property type="match status" value="1"/>
</dbReference>
<dbReference type="EMBL" id="UINC01052734">
    <property type="protein sequence ID" value="SVB68406.1"/>
    <property type="molecule type" value="Genomic_DNA"/>
</dbReference>
<name>A0A382FZB0_9ZZZZ</name>
<feature type="non-terminal residue" evidence="2">
    <location>
        <position position="202"/>
    </location>
</feature>
<accession>A0A382FZB0</accession>
<dbReference type="InterPro" id="IPR037284">
    <property type="entry name" value="SUF_FeS_clus_asmbl_SufBD_sf"/>
</dbReference>
<gene>
    <name evidence="2" type="ORF">METZ01_LOCUS221260</name>
</gene>
<dbReference type="AlphaFoldDB" id="A0A382FZB0"/>
<protein>
    <recommendedName>
        <fullName evidence="1">SUF system FeS cluster assembly SufBD N-terminal domain-containing protein</fullName>
    </recommendedName>
</protein>
<sequence>MKFLEKQFSTISSAKYEPQSLKDLRSSAFNKFKEIGFPKKNWEAWRFTTVDNVEKNSFRLSTEADLPEDLSKSEDDLSVPTLLFLNGHYQPDESNIPAGIKVNTLMDSYNEDAKLFTNGYDVETNPFVVLNTAMMNSGLHIRISENIESHSPIRFLYLTKKLSEPIMNHPRLVVDVAHNTQATIIEEYRGISPISYWNNALT</sequence>
<dbReference type="Pfam" id="PF19295">
    <property type="entry name" value="SufBD_N"/>
    <property type="match status" value="1"/>
</dbReference>
<evidence type="ECO:0000259" key="1">
    <source>
        <dbReference type="Pfam" id="PF19295"/>
    </source>
</evidence>
<proteinExistence type="predicted"/>
<dbReference type="InterPro" id="IPR045595">
    <property type="entry name" value="SufBD_N"/>
</dbReference>
<dbReference type="InterPro" id="IPR055346">
    <property type="entry name" value="Fe-S_cluster_assembly_SufBD"/>
</dbReference>
<organism evidence="2">
    <name type="scientific">marine metagenome</name>
    <dbReference type="NCBI Taxonomy" id="408172"/>
    <lineage>
        <taxon>unclassified sequences</taxon>
        <taxon>metagenomes</taxon>
        <taxon>ecological metagenomes</taxon>
    </lineage>
</organism>
<dbReference type="GO" id="GO:0016226">
    <property type="term" value="P:iron-sulfur cluster assembly"/>
    <property type="evidence" value="ECO:0007669"/>
    <property type="project" value="InterPro"/>
</dbReference>